<dbReference type="EMBL" id="BLAE01000083">
    <property type="protein sequence ID" value="GES15759.1"/>
    <property type="molecule type" value="Genomic_DNA"/>
</dbReference>
<dbReference type="PRINTS" id="PR00080">
    <property type="entry name" value="SDRFAMILY"/>
</dbReference>
<keyword evidence="3" id="KW-0520">NAD</keyword>
<dbReference type="Gene3D" id="3.40.50.720">
    <property type="entry name" value="NAD(P)-binding Rossmann-like Domain"/>
    <property type="match status" value="1"/>
</dbReference>
<dbReference type="SUPFAM" id="SSF51735">
    <property type="entry name" value="NAD(P)-binding Rossmann-fold domains"/>
    <property type="match status" value="1"/>
</dbReference>
<dbReference type="FunFam" id="3.40.50.720:FF:000084">
    <property type="entry name" value="Short-chain dehydrogenase reductase"/>
    <property type="match status" value="1"/>
</dbReference>
<dbReference type="InterPro" id="IPR023985">
    <property type="entry name" value="SDR_subfam_1"/>
</dbReference>
<name>A0A5M3X6I9_9ACTN</name>
<evidence type="ECO:0000313" key="4">
    <source>
        <dbReference type="EMBL" id="GES15759.1"/>
    </source>
</evidence>
<protein>
    <submittedName>
        <fullName evidence="4">Putative short chain dehydrogenase/reductase</fullName>
    </submittedName>
</protein>
<comment type="caution">
    <text evidence="4">The sequence shown here is derived from an EMBL/GenBank/DDBJ whole genome shotgun (WGS) entry which is preliminary data.</text>
</comment>
<keyword evidence="2" id="KW-0560">Oxidoreductase</keyword>
<dbReference type="CDD" id="cd05233">
    <property type="entry name" value="SDR_c"/>
    <property type="match status" value="1"/>
</dbReference>
<evidence type="ECO:0000256" key="3">
    <source>
        <dbReference type="ARBA" id="ARBA00023027"/>
    </source>
</evidence>
<dbReference type="GO" id="GO:0016491">
    <property type="term" value="F:oxidoreductase activity"/>
    <property type="evidence" value="ECO:0007669"/>
    <property type="project" value="UniProtKB-KW"/>
</dbReference>
<proteinExistence type="inferred from homology"/>
<gene>
    <name evidence="4" type="ORF">Amac_093570</name>
</gene>
<dbReference type="PANTHER" id="PTHR24321:SF8">
    <property type="entry name" value="ESTRADIOL 17-BETA-DEHYDROGENASE 8-RELATED"/>
    <property type="match status" value="1"/>
</dbReference>
<evidence type="ECO:0000256" key="1">
    <source>
        <dbReference type="ARBA" id="ARBA00006484"/>
    </source>
</evidence>
<evidence type="ECO:0000313" key="5">
    <source>
        <dbReference type="Proteomes" id="UP000331127"/>
    </source>
</evidence>
<dbReference type="InterPro" id="IPR020904">
    <property type="entry name" value="Sc_DH/Rdtase_CS"/>
</dbReference>
<organism evidence="4 5">
    <name type="scientific">Acrocarpospora macrocephala</name>
    <dbReference type="NCBI Taxonomy" id="150177"/>
    <lineage>
        <taxon>Bacteria</taxon>
        <taxon>Bacillati</taxon>
        <taxon>Actinomycetota</taxon>
        <taxon>Actinomycetes</taxon>
        <taxon>Streptosporangiales</taxon>
        <taxon>Streptosporangiaceae</taxon>
        <taxon>Acrocarpospora</taxon>
    </lineage>
</organism>
<evidence type="ECO:0000256" key="2">
    <source>
        <dbReference type="ARBA" id="ARBA00023002"/>
    </source>
</evidence>
<dbReference type="AlphaFoldDB" id="A0A5M3X6I9"/>
<dbReference type="PANTHER" id="PTHR24321">
    <property type="entry name" value="DEHYDROGENASES, SHORT CHAIN"/>
    <property type="match status" value="1"/>
</dbReference>
<comment type="similarity">
    <text evidence="1">Belongs to the short-chain dehydrogenases/reductases (SDR) family.</text>
</comment>
<dbReference type="Proteomes" id="UP000331127">
    <property type="component" value="Unassembled WGS sequence"/>
</dbReference>
<sequence>MRQETMKEFGDDHDVRDEGRPVTRHLGKAVLVTGAARGIGRAVAETFAAEGADVVACDVGAPVQGAQSTTAWRDDLDGTASSVRALGRRCLAVPVDVRSQASLDEAVARGLEEFGRLDVVVANAGIMQSAQFWEIAEETWQAVLDVNLGGVWRTAKAVAPHMIERRSGVILATASVQARSARKGLAAYTASKHGLLGLMKSLALELGDHDVRVNTVLPGAVHTPMIDNDETGRLGGDSPRTAFFRKMAALRNRSALPPSAVAAAMSWLASDEAGHVTGAELQVDAGSLILPGLNHAPVID</sequence>
<dbReference type="InterPro" id="IPR036291">
    <property type="entry name" value="NAD(P)-bd_dom_sf"/>
</dbReference>
<dbReference type="NCBIfam" id="TIGR03971">
    <property type="entry name" value="SDR_subfam_1"/>
    <property type="match status" value="1"/>
</dbReference>
<dbReference type="Pfam" id="PF13561">
    <property type="entry name" value="adh_short_C2"/>
    <property type="match status" value="1"/>
</dbReference>
<dbReference type="InterPro" id="IPR002347">
    <property type="entry name" value="SDR_fam"/>
</dbReference>
<accession>A0A5M3X6I9</accession>
<dbReference type="PROSITE" id="PS00061">
    <property type="entry name" value="ADH_SHORT"/>
    <property type="match status" value="1"/>
</dbReference>
<dbReference type="PRINTS" id="PR00081">
    <property type="entry name" value="GDHRDH"/>
</dbReference>
<keyword evidence="5" id="KW-1185">Reference proteome</keyword>
<dbReference type="RefSeq" id="WP_218041694.1">
    <property type="nucleotide sequence ID" value="NZ_BAAAHL010000078.1"/>
</dbReference>
<reference evidence="4 5" key="1">
    <citation type="submission" date="2019-10" db="EMBL/GenBank/DDBJ databases">
        <title>Whole genome shotgun sequence of Acrocarpospora macrocephala NBRC 16266.</title>
        <authorList>
            <person name="Ichikawa N."/>
            <person name="Kimura A."/>
            <person name="Kitahashi Y."/>
            <person name="Komaki H."/>
            <person name="Oguchi A."/>
        </authorList>
    </citation>
    <scope>NUCLEOTIDE SEQUENCE [LARGE SCALE GENOMIC DNA]</scope>
    <source>
        <strain evidence="4 5">NBRC 16266</strain>
    </source>
</reference>